<dbReference type="CDD" id="cd07043">
    <property type="entry name" value="STAS_anti-anti-sigma_factors"/>
    <property type="match status" value="1"/>
</dbReference>
<dbReference type="InterPro" id="IPR036513">
    <property type="entry name" value="STAS_dom_sf"/>
</dbReference>
<dbReference type="AlphaFoldDB" id="A0A841BKW7"/>
<dbReference type="Proteomes" id="UP000587527">
    <property type="component" value="Unassembled WGS sequence"/>
</dbReference>
<feature type="domain" description="STAS" evidence="1">
    <location>
        <begin position="6"/>
        <end position="111"/>
    </location>
</feature>
<organism evidence="2 3">
    <name type="scientific">Allocatelliglobosispora scoriae</name>
    <dbReference type="NCBI Taxonomy" id="643052"/>
    <lineage>
        <taxon>Bacteria</taxon>
        <taxon>Bacillati</taxon>
        <taxon>Actinomycetota</taxon>
        <taxon>Actinomycetes</taxon>
        <taxon>Micromonosporales</taxon>
        <taxon>Micromonosporaceae</taxon>
        <taxon>Allocatelliglobosispora</taxon>
    </lineage>
</organism>
<accession>A0A841BKW7</accession>
<sequence length="111" mass="11166">MKIELATFASSVVDGRCVVSIAGELDISGASNAFVCLMAAVDGGHAAVCVDCAELSFLDMAGLASLTAAARRAEAVKVPFALVNVQSIVRLVIDATGTAYLLGVGGAVGRH</sequence>
<gene>
    <name evidence="2" type="ORF">F4553_000829</name>
</gene>
<evidence type="ECO:0000313" key="2">
    <source>
        <dbReference type="EMBL" id="MBB5867450.1"/>
    </source>
</evidence>
<name>A0A841BKW7_9ACTN</name>
<dbReference type="InterPro" id="IPR002645">
    <property type="entry name" value="STAS_dom"/>
</dbReference>
<proteinExistence type="predicted"/>
<keyword evidence="3" id="KW-1185">Reference proteome</keyword>
<dbReference type="RefSeq" id="WP_184832166.1">
    <property type="nucleotide sequence ID" value="NZ_JACHMN010000001.1"/>
</dbReference>
<protein>
    <submittedName>
        <fullName evidence="2">Anti-anti-sigma factor</fullName>
    </submittedName>
</protein>
<comment type="caution">
    <text evidence="2">The sequence shown here is derived from an EMBL/GenBank/DDBJ whole genome shotgun (WGS) entry which is preliminary data.</text>
</comment>
<dbReference type="EMBL" id="JACHMN010000001">
    <property type="protein sequence ID" value="MBB5867450.1"/>
    <property type="molecule type" value="Genomic_DNA"/>
</dbReference>
<reference evidence="2 3" key="1">
    <citation type="submission" date="2020-08" db="EMBL/GenBank/DDBJ databases">
        <title>Sequencing the genomes of 1000 actinobacteria strains.</title>
        <authorList>
            <person name="Klenk H.-P."/>
        </authorList>
    </citation>
    <scope>NUCLEOTIDE SEQUENCE [LARGE SCALE GENOMIC DNA]</scope>
    <source>
        <strain evidence="2 3">DSM 45362</strain>
    </source>
</reference>
<evidence type="ECO:0000259" key="1">
    <source>
        <dbReference type="PROSITE" id="PS50801"/>
    </source>
</evidence>
<dbReference type="Gene3D" id="3.30.750.24">
    <property type="entry name" value="STAS domain"/>
    <property type="match status" value="1"/>
</dbReference>
<dbReference type="PROSITE" id="PS50801">
    <property type="entry name" value="STAS"/>
    <property type="match status" value="1"/>
</dbReference>
<dbReference type="SUPFAM" id="SSF52091">
    <property type="entry name" value="SpoIIaa-like"/>
    <property type="match status" value="1"/>
</dbReference>
<evidence type="ECO:0000313" key="3">
    <source>
        <dbReference type="Proteomes" id="UP000587527"/>
    </source>
</evidence>
<dbReference type="Pfam" id="PF01740">
    <property type="entry name" value="STAS"/>
    <property type="match status" value="1"/>
</dbReference>